<comment type="caution">
    <text evidence="2">The sequence shown here is derived from an EMBL/GenBank/DDBJ whole genome shotgun (WGS) entry which is preliminary data.</text>
</comment>
<evidence type="ECO:0000313" key="2">
    <source>
        <dbReference type="EMBL" id="MFB9887836.1"/>
    </source>
</evidence>
<feature type="domain" description="EVE" evidence="1">
    <location>
        <begin position="2"/>
        <end position="149"/>
    </location>
</feature>
<protein>
    <submittedName>
        <fullName evidence="2">EVE domain-containing protein</fullName>
    </submittedName>
</protein>
<evidence type="ECO:0000313" key="3">
    <source>
        <dbReference type="Proteomes" id="UP001589628"/>
    </source>
</evidence>
<dbReference type="PANTHER" id="PTHR14087">
    <property type="entry name" value="THYMOCYTE NUCLEAR PROTEIN 1"/>
    <property type="match status" value="1"/>
</dbReference>
<dbReference type="Pfam" id="PF01878">
    <property type="entry name" value="EVE"/>
    <property type="match status" value="1"/>
</dbReference>
<dbReference type="PANTHER" id="PTHR14087:SF7">
    <property type="entry name" value="THYMOCYTE NUCLEAR PROTEIN 1"/>
    <property type="match status" value="1"/>
</dbReference>
<keyword evidence="3" id="KW-1185">Reference proteome</keyword>
<dbReference type="RefSeq" id="WP_027312560.1">
    <property type="nucleotide sequence ID" value="NZ_JAUESS010000012.1"/>
</dbReference>
<proteinExistence type="predicted"/>
<dbReference type="Proteomes" id="UP001589628">
    <property type="component" value="Unassembled WGS sequence"/>
</dbReference>
<dbReference type="CDD" id="cd21133">
    <property type="entry name" value="EVE"/>
    <property type="match status" value="1"/>
</dbReference>
<gene>
    <name evidence="2" type="ORF">ACFFLH_15585</name>
</gene>
<dbReference type="InterPro" id="IPR047197">
    <property type="entry name" value="THYN1-like_EVE"/>
</dbReference>
<organism evidence="2 3">
    <name type="scientific">Balneatrix alpica</name>
    <dbReference type="NCBI Taxonomy" id="75684"/>
    <lineage>
        <taxon>Bacteria</taxon>
        <taxon>Pseudomonadati</taxon>
        <taxon>Pseudomonadota</taxon>
        <taxon>Gammaproteobacteria</taxon>
        <taxon>Oceanospirillales</taxon>
        <taxon>Balneatrichaceae</taxon>
        <taxon>Balneatrix</taxon>
    </lineage>
</organism>
<evidence type="ECO:0000259" key="1">
    <source>
        <dbReference type="Pfam" id="PF01878"/>
    </source>
</evidence>
<dbReference type="Gene3D" id="3.10.590.10">
    <property type="entry name" value="ph1033 like domains"/>
    <property type="match status" value="1"/>
</dbReference>
<dbReference type="EMBL" id="JBHLZN010000006">
    <property type="protein sequence ID" value="MFB9887836.1"/>
    <property type="molecule type" value="Genomic_DNA"/>
</dbReference>
<dbReference type="InterPro" id="IPR002740">
    <property type="entry name" value="EVE_domain"/>
</dbReference>
<dbReference type="InterPro" id="IPR052181">
    <property type="entry name" value="5hmC_binding"/>
</dbReference>
<dbReference type="InterPro" id="IPR015947">
    <property type="entry name" value="PUA-like_sf"/>
</dbReference>
<name>A0ABV5ZI54_9GAMM</name>
<dbReference type="SUPFAM" id="SSF88697">
    <property type="entry name" value="PUA domain-like"/>
    <property type="match status" value="1"/>
</dbReference>
<sequence>MAYWLLKSEPDTFGIDHLQQSPQQRTGWEGVRNYQARNYLRDQLQLDDLAFFYHSSCPVPGIAGVVRVCRAAHPDPSAWQPESPYFDPKSSPDNPRWFQVEVELVERWPKVVSLQQLKTCPALSEMALLKRSRLSVQPVSEFEWQWIMQHLKP</sequence>
<reference evidence="2 3" key="1">
    <citation type="submission" date="2024-09" db="EMBL/GenBank/DDBJ databases">
        <authorList>
            <person name="Sun Q."/>
            <person name="Mori K."/>
        </authorList>
    </citation>
    <scope>NUCLEOTIDE SEQUENCE [LARGE SCALE GENOMIC DNA]</scope>
    <source>
        <strain evidence="2 3">ATCC 51285</strain>
    </source>
</reference>
<accession>A0ABV5ZI54</accession>